<dbReference type="GO" id="GO:0075523">
    <property type="term" value="P:viral translational frameshifting"/>
    <property type="evidence" value="ECO:0007669"/>
    <property type="project" value="UniProtKB-KW"/>
</dbReference>
<evidence type="ECO:0000313" key="6">
    <source>
        <dbReference type="EMBL" id="RXK40557.1"/>
    </source>
</evidence>
<feature type="compositionally biased region" description="Polar residues" evidence="5">
    <location>
        <begin position="1"/>
        <end position="12"/>
    </location>
</feature>
<dbReference type="InterPro" id="IPR002993">
    <property type="entry name" value="ODC_AZ"/>
</dbReference>
<evidence type="ECO:0000256" key="5">
    <source>
        <dbReference type="SAM" id="MobiDB-lite"/>
    </source>
</evidence>
<dbReference type="InterPro" id="IPR016181">
    <property type="entry name" value="Acyl_CoA_acyltransferase"/>
</dbReference>
<sequence>MNTNSRQMSISDRNLGPARALGSAGEGAPDLPLLFSVFTLDSPFNSAPLAIARTGGSGGQVFVYAEERSSTAGNAPADLVGGSSRILRESLSSYLLPVSQPSPGSLPSVHEHLLTPPSSYPLHPTPHISRASTSHVSLPLTPTSSFTGSSHEHTSIPSTHKSATITPIRHRATVPFISILFPYQASFVDIYSHPLDVVTPPHNVLSGFIFDHPTAGRHVFIPLAAQIFAVSARPETLGANFSEVLRPYDPMRLSTSPSGLVADVSALDLRESLTALLDLASDQLEGKLLVLVLDRSEADTQSLGQMLHSLMYVGGQVVGPGGLAGGLEWDRERWVAATEDSEQPYMYNQGFESFDVAYGSHGGRMMPSQDHRLDRQVGYSNISRHNNHSFTHGFLPDPVTDPGYTGNTRDFGVPFDPFDRSLTGVATASAVLPGGWDLSHSTPSINHGVNIMTDEFGYRIDSNTPTSNSSFQLPLKNDFHHSYVPTVQTETNQTGSSTPPVSRVPSPAHGEPTLRASRRRDPIPRKVSSNSRTKKQRVDPLDPSTWFVTITNMLTDPKHWQIGQDQDRLYLVSGVTGEPIADYQSFRAFTKLSGRDLLKSWKLSASIAGPIGSPFKTQRSRAWHEVAGKALAEWQKLIEAGEIRIGEYTFTPLPGAAEWDIKKLLPVNRSTYDFSLI</sequence>
<dbReference type="Pfam" id="PF02100">
    <property type="entry name" value="ODC_AZ"/>
    <property type="match status" value="1"/>
</dbReference>
<dbReference type="Proteomes" id="UP000289152">
    <property type="component" value="Unassembled WGS sequence"/>
</dbReference>
<name>A0A4V1M4J2_TREME</name>
<comment type="function">
    <text evidence="1">Ornithine decarboxylase (ODC) antizyme protein that negatively regulates ODC activity and intracellular polyamine biosynthesis in response to increased intracellular polyamine levels. Binds to ODC monomers, inhibiting the assembly of the functional ODC homodimer, and targets the monomers for ubiquitin-independent proteolytic destruction by the 26S proteasome.</text>
</comment>
<gene>
    <name evidence="6" type="ORF">M231_02209</name>
</gene>
<evidence type="ECO:0000256" key="3">
    <source>
        <dbReference type="ARBA" id="ARBA00011486"/>
    </source>
</evidence>
<comment type="subunit">
    <text evidence="3">Interacts with ODC and thereby sterically blocks ODC homodimerization.</text>
</comment>
<dbReference type="OrthoDB" id="5959761at2759"/>
<evidence type="ECO:0000256" key="1">
    <source>
        <dbReference type="ARBA" id="ARBA00002307"/>
    </source>
</evidence>
<dbReference type="SUPFAM" id="SSF55729">
    <property type="entry name" value="Acyl-CoA N-acyltransferases (Nat)"/>
    <property type="match status" value="1"/>
</dbReference>
<dbReference type="InterPro" id="IPR038581">
    <property type="entry name" value="ODC_AZ_sf"/>
</dbReference>
<comment type="similarity">
    <text evidence="2">Belongs to the ODC antizyme family.</text>
</comment>
<protein>
    <submittedName>
        <fullName evidence="6">Uncharacterized protein</fullName>
    </submittedName>
</protein>
<dbReference type="STRING" id="5217.A0A4V1M4J2"/>
<evidence type="ECO:0000256" key="4">
    <source>
        <dbReference type="ARBA" id="ARBA00022758"/>
    </source>
</evidence>
<organism evidence="6 7">
    <name type="scientific">Tremella mesenterica</name>
    <name type="common">Jelly fungus</name>
    <dbReference type="NCBI Taxonomy" id="5217"/>
    <lineage>
        <taxon>Eukaryota</taxon>
        <taxon>Fungi</taxon>
        <taxon>Dikarya</taxon>
        <taxon>Basidiomycota</taxon>
        <taxon>Agaricomycotina</taxon>
        <taxon>Tremellomycetes</taxon>
        <taxon>Tremellales</taxon>
        <taxon>Tremellaceae</taxon>
        <taxon>Tremella</taxon>
    </lineage>
</organism>
<keyword evidence="4" id="KW-0688">Ribosomal frameshifting</keyword>
<feature type="region of interest" description="Disordered" evidence="5">
    <location>
        <begin position="489"/>
        <end position="539"/>
    </location>
</feature>
<dbReference type="Gene3D" id="3.40.630.60">
    <property type="match status" value="1"/>
</dbReference>
<feature type="region of interest" description="Disordered" evidence="5">
    <location>
        <begin position="1"/>
        <end position="23"/>
    </location>
</feature>
<comment type="caution">
    <text evidence="6">The sequence shown here is derived from an EMBL/GenBank/DDBJ whole genome shotgun (WGS) entry which is preliminary data.</text>
</comment>
<reference evidence="6 7" key="1">
    <citation type="submission" date="2016-06" db="EMBL/GenBank/DDBJ databases">
        <title>Evolution of pathogenesis and genome organization in the Tremellales.</title>
        <authorList>
            <person name="Cuomo C."/>
            <person name="Litvintseva A."/>
            <person name="Heitman J."/>
            <person name="Chen Y."/>
            <person name="Sun S."/>
            <person name="Springer D."/>
            <person name="Dromer F."/>
            <person name="Young S."/>
            <person name="Zeng Q."/>
            <person name="Chapman S."/>
            <person name="Gujja S."/>
            <person name="Saif S."/>
            <person name="Birren B."/>
        </authorList>
    </citation>
    <scope>NUCLEOTIDE SEQUENCE [LARGE SCALE GENOMIC DNA]</scope>
    <source>
        <strain evidence="6 7">ATCC 28783</strain>
    </source>
</reference>
<dbReference type="AlphaFoldDB" id="A0A4V1M4J2"/>
<accession>A0A4V1M4J2</accession>
<dbReference type="InParanoid" id="A0A4V1M4J2"/>
<dbReference type="EMBL" id="SDIL01000017">
    <property type="protein sequence ID" value="RXK40557.1"/>
    <property type="molecule type" value="Genomic_DNA"/>
</dbReference>
<keyword evidence="7" id="KW-1185">Reference proteome</keyword>
<proteinExistence type="inferred from homology"/>
<dbReference type="GO" id="GO:0008073">
    <property type="term" value="F:ornithine decarboxylase inhibitor activity"/>
    <property type="evidence" value="ECO:0007669"/>
    <property type="project" value="InterPro"/>
</dbReference>
<evidence type="ECO:0000256" key="2">
    <source>
        <dbReference type="ARBA" id="ARBA00008796"/>
    </source>
</evidence>
<feature type="compositionally biased region" description="Low complexity" evidence="5">
    <location>
        <begin position="496"/>
        <end position="507"/>
    </location>
</feature>
<evidence type="ECO:0000313" key="7">
    <source>
        <dbReference type="Proteomes" id="UP000289152"/>
    </source>
</evidence>